<keyword evidence="4 6" id="KW-1133">Transmembrane helix</keyword>
<feature type="transmembrane region" description="Helical" evidence="6">
    <location>
        <begin position="352"/>
        <end position="376"/>
    </location>
</feature>
<comment type="subcellular location">
    <subcellularLocation>
        <location evidence="1">Cell membrane</location>
        <topology evidence="1">Multi-pass membrane protein</topology>
    </subcellularLocation>
</comment>
<evidence type="ECO:0000256" key="5">
    <source>
        <dbReference type="ARBA" id="ARBA00023136"/>
    </source>
</evidence>
<feature type="transmembrane region" description="Helical" evidence="6">
    <location>
        <begin position="273"/>
        <end position="293"/>
    </location>
</feature>
<sequence length="500" mass="57058">MSVLKKFAGQTMIYGLSTIIARMLYFVMTPLYVLKYPPASYGIFTNMYAWASMINAVLAFGMETTFFRFLQKVEEKDKKQVFNNSFIVIATLATLFFITAIVFAGTIGGWLNKGTYNADYESYVKYFALILALDALAIVPFAKLRSEGRPIRFGVIKLANIGIMVVLNLFFIALVPYLIKDGGALGSWCSGWYRNEWIGYVFISNIVASAATFLFLLPEMRGFYFKPEKQLILKMLSYSFPILIANISYIINENLDKIVLPIYLPKDIGDRDLGIYGAVGKLAMFLSIFVQAFRLGAEPFFFSYAKNANAKKTYALIMEYFVIAMMLVMLGITANIDWLKYFIKGNVETRDLYWSGLFIVPLLLFNYVLLGIYMNLSVWYKLSDQTRYALYISLVGAGITIVANYYLIPRYSYVGASIVTFLAYFAMVVLSYVWGQKHYPIPYKLGKILMYIFAGICFSYLSYFVFHHNVFIGNGLLIAYLGGVFLMERNQLKRFIKKDA</sequence>
<dbReference type="GO" id="GO:0005886">
    <property type="term" value="C:plasma membrane"/>
    <property type="evidence" value="ECO:0007669"/>
    <property type="project" value="UniProtKB-SubCell"/>
</dbReference>
<evidence type="ECO:0000256" key="2">
    <source>
        <dbReference type="ARBA" id="ARBA00022475"/>
    </source>
</evidence>
<feature type="transmembrane region" description="Helical" evidence="6">
    <location>
        <begin position="471"/>
        <end position="488"/>
    </location>
</feature>
<feature type="transmembrane region" description="Helical" evidence="6">
    <location>
        <begin position="81"/>
        <end position="111"/>
    </location>
</feature>
<keyword evidence="3 6" id="KW-0812">Transmembrane</keyword>
<feature type="transmembrane region" description="Helical" evidence="6">
    <location>
        <begin position="231"/>
        <end position="251"/>
    </location>
</feature>
<evidence type="ECO:0000256" key="3">
    <source>
        <dbReference type="ARBA" id="ARBA00022692"/>
    </source>
</evidence>
<feature type="transmembrane region" description="Helical" evidence="6">
    <location>
        <begin position="39"/>
        <end position="60"/>
    </location>
</feature>
<organism evidence="7 8">
    <name type="scientific">Sphingobacterium multivorum</name>
    <dbReference type="NCBI Taxonomy" id="28454"/>
    <lineage>
        <taxon>Bacteria</taxon>
        <taxon>Pseudomonadati</taxon>
        <taxon>Bacteroidota</taxon>
        <taxon>Sphingobacteriia</taxon>
        <taxon>Sphingobacteriales</taxon>
        <taxon>Sphingobacteriaceae</taxon>
        <taxon>Sphingobacterium</taxon>
    </lineage>
</organism>
<feature type="transmembrane region" description="Helical" evidence="6">
    <location>
        <begin position="12"/>
        <end position="33"/>
    </location>
</feature>
<reference evidence="7 8" key="1">
    <citation type="submission" date="2018-06" db="EMBL/GenBank/DDBJ databases">
        <authorList>
            <consortium name="Pathogen Informatics"/>
            <person name="Doyle S."/>
        </authorList>
    </citation>
    <scope>NUCLEOTIDE SEQUENCE [LARGE SCALE GENOMIC DNA]</scope>
    <source>
        <strain evidence="7 8">NCTC11343</strain>
    </source>
</reference>
<feature type="transmembrane region" description="Helical" evidence="6">
    <location>
        <begin position="314"/>
        <end position="332"/>
    </location>
</feature>
<proteinExistence type="predicted"/>
<keyword evidence="2" id="KW-1003">Cell membrane</keyword>
<feature type="transmembrane region" description="Helical" evidence="6">
    <location>
        <begin position="197"/>
        <end position="219"/>
    </location>
</feature>
<dbReference type="Pfam" id="PF01943">
    <property type="entry name" value="Polysacc_synt"/>
    <property type="match status" value="1"/>
</dbReference>
<dbReference type="PANTHER" id="PTHR30250">
    <property type="entry name" value="PST FAMILY PREDICTED COLANIC ACID TRANSPORTER"/>
    <property type="match status" value="1"/>
</dbReference>
<evidence type="ECO:0000313" key="8">
    <source>
        <dbReference type="Proteomes" id="UP000251241"/>
    </source>
</evidence>
<evidence type="ECO:0000256" key="4">
    <source>
        <dbReference type="ARBA" id="ARBA00022989"/>
    </source>
</evidence>
<dbReference type="InterPro" id="IPR002797">
    <property type="entry name" value="Polysacc_synth"/>
</dbReference>
<evidence type="ECO:0000256" key="1">
    <source>
        <dbReference type="ARBA" id="ARBA00004651"/>
    </source>
</evidence>
<dbReference type="EMBL" id="UAUU01000002">
    <property type="protein sequence ID" value="SPZ84503.1"/>
    <property type="molecule type" value="Genomic_DNA"/>
</dbReference>
<gene>
    <name evidence="7" type="ORF">NCTC11343_01044</name>
</gene>
<feature type="transmembrane region" description="Helical" evidence="6">
    <location>
        <begin position="413"/>
        <end position="433"/>
    </location>
</feature>
<name>A0A2X2IYZ7_SPHMU</name>
<dbReference type="InterPro" id="IPR050833">
    <property type="entry name" value="Poly_Biosynth_Transport"/>
</dbReference>
<evidence type="ECO:0000256" key="6">
    <source>
        <dbReference type="SAM" id="Phobius"/>
    </source>
</evidence>
<keyword evidence="5 6" id="KW-0472">Membrane</keyword>
<feature type="transmembrane region" description="Helical" evidence="6">
    <location>
        <begin position="445"/>
        <end position="465"/>
    </location>
</feature>
<protein>
    <submittedName>
        <fullName evidence="7">Polysaccharide biosynthesis protein</fullName>
    </submittedName>
</protein>
<feature type="transmembrane region" description="Helical" evidence="6">
    <location>
        <begin position="388"/>
        <end position="407"/>
    </location>
</feature>
<dbReference type="PANTHER" id="PTHR30250:SF11">
    <property type="entry name" value="O-ANTIGEN TRANSPORTER-RELATED"/>
    <property type="match status" value="1"/>
</dbReference>
<evidence type="ECO:0000313" key="7">
    <source>
        <dbReference type="EMBL" id="SPZ84503.1"/>
    </source>
</evidence>
<accession>A0A2X2IYZ7</accession>
<dbReference type="AlphaFoldDB" id="A0A2X2IYZ7"/>
<dbReference type="Proteomes" id="UP000251241">
    <property type="component" value="Unassembled WGS sequence"/>
</dbReference>
<feature type="transmembrane region" description="Helical" evidence="6">
    <location>
        <begin position="154"/>
        <end position="177"/>
    </location>
</feature>
<feature type="transmembrane region" description="Helical" evidence="6">
    <location>
        <begin position="123"/>
        <end position="142"/>
    </location>
</feature>